<evidence type="ECO:0000313" key="12">
    <source>
        <dbReference type="Proteomes" id="UP001146793"/>
    </source>
</evidence>
<dbReference type="InterPro" id="IPR011012">
    <property type="entry name" value="Longin-like_dom_sf"/>
</dbReference>
<dbReference type="InterPro" id="IPR000804">
    <property type="entry name" value="Clathrin_sm-chain_CS"/>
</dbReference>
<evidence type="ECO:0000256" key="5">
    <source>
        <dbReference type="ARBA" id="ARBA00022927"/>
    </source>
</evidence>
<sequence length="606" mass="71877">MIYFLLLANKQGKIRLSKWYQNFTKKQKTKLQKEVVSLCLSRSQRSCNFIEWNDYKIIYRRYASLYFMICCDTEDNELIGLEIIHHFVEILDKYFGSVCELDIIFNFQKAYNVLDEVIIDGKLQDSMGDTISKAKSEIVFGGVFQSENPFQEEIEANFFNLKTYSQQTKPTKQLQQEQKKGSDIRNQNKAIEQSYEKNQNKNKNEKKKVLNTRIQNNLNKKTKERRKKIIIAKVIEKKTVNERVNEKKEIGIEKTAKEIIGENQKKENIYKKEETEKDKDKEHEKETKNEKEKENNKEKEKEHENKKEKENENEHEKQKLKENEKEKQVEQINIEIPKKEKSTKIFNTHKVEEGDGNKDQEKKEMTNKSDCKKEKSNEIDKLEEEKKDLNENNRANKNFKPKSENESNNQDQLKKTFDSENKSENSKESRKESQEIQNDNVLTINENSIPYESEESTDSFETDEEYPTQEVIKKRDPILEKSKIPENNNFNINLNTTNENKIENKNEKEKEKSSQQLNEIEIKKTISQNIEKNGQGERNEKGDINETPSDEFYTNEGESVSQEFSNNEYDSVYNSDFYEEEQEEEEESEEEESEFEEEDSDGDLEY</sequence>
<dbReference type="InterPro" id="IPR016635">
    <property type="entry name" value="AP_complex_ssu"/>
</dbReference>
<dbReference type="SUPFAM" id="SSF64356">
    <property type="entry name" value="SNARE-like"/>
    <property type="match status" value="1"/>
</dbReference>
<keyword evidence="5" id="KW-0653">Protein transport</keyword>
<evidence type="ECO:0000256" key="7">
    <source>
        <dbReference type="ARBA" id="ARBA00023136"/>
    </source>
</evidence>
<feature type="compositionally biased region" description="Basic and acidic residues" evidence="9">
    <location>
        <begin position="471"/>
        <end position="484"/>
    </location>
</feature>
<evidence type="ECO:0000256" key="4">
    <source>
        <dbReference type="ARBA" id="ARBA00022448"/>
    </source>
</evidence>
<feature type="compositionally biased region" description="Basic and acidic residues" evidence="9">
    <location>
        <begin position="500"/>
        <end position="513"/>
    </location>
</feature>
<evidence type="ECO:0000259" key="10">
    <source>
        <dbReference type="Pfam" id="PF01217"/>
    </source>
</evidence>
<keyword evidence="8" id="KW-0968">Cytoplasmic vesicle</keyword>
<evidence type="ECO:0000256" key="3">
    <source>
        <dbReference type="ARBA" id="ARBA00006972"/>
    </source>
</evidence>
<evidence type="ECO:0000256" key="8">
    <source>
        <dbReference type="ARBA" id="ARBA00023329"/>
    </source>
</evidence>
<evidence type="ECO:0000256" key="2">
    <source>
        <dbReference type="ARBA" id="ARBA00004640"/>
    </source>
</evidence>
<gene>
    <name evidence="11" type="ORF">M0812_28023</name>
</gene>
<dbReference type="PANTHER" id="PTHR11753">
    <property type="entry name" value="ADAPTOR COMPLEXES SMALL SUBUNIT FAMILY"/>
    <property type="match status" value="1"/>
</dbReference>
<dbReference type="Pfam" id="PF01217">
    <property type="entry name" value="Clat_adaptor_s"/>
    <property type="match status" value="1"/>
</dbReference>
<feature type="compositionally biased region" description="Basic and acidic residues" evidence="9">
    <location>
        <begin position="534"/>
        <end position="544"/>
    </location>
</feature>
<comment type="caution">
    <text evidence="11">The sequence shown here is derived from an EMBL/GenBank/DDBJ whole genome shotgun (WGS) entry which is preliminary data.</text>
</comment>
<feature type="compositionally biased region" description="Basic and acidic residues" evidence="9">
    <location>
        <begin position="271"/>
        <end position="329"/>
    </location>
</feature>
<dbReference type="EMBL" id="JANTQA010000070">
    <property type="protein sequence ID" value="KAJ3425578.1"/>
    <property type="molecule type" value="Genomic_DNA"/>
</dbReference>
<dbReference type="PROSITE" id="PS00989">
    <property type="entry name" value="CLAT_ADAPTOR_S"/>
    <property type="match status" value="1"/>
</dbReference>
<keyword evidence="4" id="KW-0813">Transport</keyword>
<evidence type="ECO:0000256" key="6">
    <source>
        <dbReference type="ARBA" id="ARBA00023034"/>
    </source>
</evidence>
<feature type="compositionally biased region" description="Basic and acidic residues" evidence="9">
    <location>
        <begin position="336"/>
        <end position="391"/>
    </location>
</feature>
<keyword evidence="6" id="KW-0333">Golgi apparatus</keyword>
<reference evidence="11" key="1">
    <citation type="submission" date="2022-08" db="EMBL/GenBank/DDBJ databases">
        <title>Novel sulphate-reducing endosymbionts in the free-living metamonad Anaeramoeba.</title>
        <authorList>
            <person name="Jerlstrom-Hultqvist J."/>
            <person name="Cepicka I."/>
            <person name="Gallot-Lavallee L."/>
            <person name="Salas-Leiva D."/>
            <person name="Curtis B.A."/>
            <person name="Zahonova K."/>
            <person name="Pipaliya S."/>
            <person name="Dacks J."/>
            <person name="Roger A.J."/>
        </authorList>
    </citation>
    <scope>NUCLEOTIDE SEQUENCE</scope>
    <source>
        <strain evidence="11">Busselton2</strain>
    </source>
</reference>
<dbReference type="GO" id="GO:0005829">
    <property type="term" value="C:cytosol"/>
    <property type="evidence" value="ECO:0007669"/>
    <property type="project" value="GOC"/>
</dbReference>
<feature type="compositionally biased region" description="Polar residues" evidence="9">
    <location>
        <begin position="436"/>
        <end position="450"/>
    </location>
</feature>
<dbReference type="GO" id="GO:0030121">
    <property type="term" value="C:AP-1 adaptor complex"/>
    <property type="evidence" value="ECO:0007669"/>
    <property type="project" value="UniProtKB-ARBA"/>
</dbReference>
<protein>
    <submittedName>
        <fullName evidence="11">Ap-1 complex subunit sigma-2</fullName>
    </submittedName>
</protein>
<feature type="domain" description="AP complex mu/sigma subunit" evidence="10">
    <location>
        <begin position="1"/>
        <end position="131"/>
    </location>
</feature>
<accession>A0AAV7Y6X6</accession>
<feature type="compositionally biased region" description="Acidic residues" evidence="9">
    <location>
        <begin position="452"/>
        <end position="467"/>
    </location>
</feature>
<keyword evidence="7" id="KW-0472">Membrane</keyword>
<dbReference type="GO" id="GO:0016482">
    <property type="term" value="P:cytosolic transport"/>
    <property type="evidence" value="ECO:0007669"/>
    <property type="project" value="UniProtKB-ARBA"/>
</dbReference>
<proteinExistence type="inferred from homology"/>
<evidence type="ECO:0000313" key="11">
    <source>
        <dbReference type="EMBL" id="KAJ3425578.1"/>
    </source>
</evidence>
<comment type="similarity">
    <text evidence="3">Belongs to the adaptor complexes small subunit family.</text>
</comment>
<dbReference type="Proteomes" id="UP001146793">
    <property type="component" value="Unassembled WGS sequence"/>
</dbReference>
<comment type="subcellular location">
    <subcellularLocation>
        <location evidence="2">Cytoplasmic vesicle</location>
        <location evidence="2">Clathrin-coated vesicle membrane</location>
    </subcellularLocation>
    <subcellularLocation>
        <location evidence="1">Golgi apparatus</location>
    </subcellularLocation>
</comment>
<evidence type="ECO:0000256" key="9">
    <source>
        <dbReference type="SAM" id="MobiDB-lite"/>
    </source>
</evidence>
<evidence type="ECO:0000256" key="1">
    <source>
        <dbReference type="ARBA" id="ARBA00004555"/>
    </source>
</evidence>
<dbReference type="FunFam" id="3.30.450.60:FF:000007">
    <property type="entry name" value="AP complex subunit sigma"/>
    <property type="match status" value="1"/>
</dbReference>
<dbReference type="GO" id="GO:0006886">
    <property type="term" value="P:intracellular protein transport"/>
    <property type="evidence" value="ECO:0007669"/>
    <property type="project" value="InterPro"/>
</dbReference>
<feature type="compositionally biased region" description="Basic and acidic residues" evidence="9">
    <location>
        <begin position="412"/>
        <end position="434"/>
    </location>
</feature>
<organism evidence="11 12">
    <name type="scientific">Anaeramoeba flamelloides</name>
    <dbReference type="NCBI Taxonomy" id="1746091"/>
    <lineage>
        <taxon>Eukaryota</taxon>
        <taxon>Metamonada</taxon>
        <taxon>Anaeramoebidae</taxon>
        <taxon>Anaeramoeba</taxon>
    </lineage>
</organism>
<name>A0AAV7Y6X6_9EUKA</name>
<feature type="compositionally biased region" description="Low complexity" evidence="9">
    <location>
        <begin position="486"/>
        <end position="499"/>
    </location>
</feature>
<dbReference type="InterPro" id="IPR022775">
    <property type="entry name" value="AP_mu_sigma_su"/>
</dbReference>
<dbReference type="GO" id="GO:0016192">
    <property type="term" value="P:vesicle-mediated transport"/>
    <property type="evidence" value="ECO:0007669"/>
    <property type="project" value="InterPro"/>
</dbReference>
<feature type="compositionally biased region" description="Acidic residues" evidence="9">
    <location>
        <begin position="577"/>
        <end position="606"/>
    </location>
</feature>
<dbReference type="AlphaFoldDB" id="A0AAV7Y6X6"/>
<dbReference type="Gene3D" id="3.30.450.60">
    <property type="match status" value="1"/>
</dbReference>
<feature type="region of interest" description="Disordered" evidence="9">
    <location>
        <begin position="271"/>
        <end position="606"/>
    </location>
</feature>
<feature type="compositionally biased region" description="Polar residues" evidence="9">
    <location>
        <begin position="556"/>
        <end position="574"/>
    </location>
</feature>